<gene>
    <name evidence="2" type="ORF">RUM43_011793</name>
</gene>
<dbReference type="Proteomes" id="UP001372834">
    <property type="component" value="Unassembled WGS sequence"/>
</dbReference>
<reference evidence="2 3" key="1">
    <citation type="submission" date="2023-10" db="EMBL/GenBank/DDBJ databases">
        <title>Genomes of two closely related lineages of the louse Polyplax serrata with different host specificities.</title>
        <authorList>
            <person name="Martinu J."/>
            <person name="Tarabai H."/>
            <person name="Stefka J."/>
            <person name="Hypsa V."/>
        </authorList>
    </citation>
    <scope>NUCLEOTIDE SEQUENCE [LARGE SCALE GENOMIC DNA]</scope>
    <source>
        <strain evidence="2">HR10_N</strain>
    </source>
</reference>
<sequence length="89" mass="9571">MGAQDNKKISVTGIFCGMAPKRRNDERGVRAGDVTIGVPGGDRNVTGRQLLSVHSTPANLCPGDRHTSPPDRSNETLEFLQESLRSAQP</sequence>
<feature type="region of interest" description="Disordered" evidence="1">
    <location>
        <begin position="55"/>
        <end position="74"/>
    </location>
</feature>
<dbReference type="EMBL" id="JAWJWE010000005">
    <property type="protein sequence ID" value="KAK6634392.1"/>
    <property type="molecule type" value="Genomic_DNA"/>
</dbReference>
<dbReference type="AlphaFoldDB" id="A0AAN8S470"/>
<name>A0AAN8S470_POLSC</name>
<feature type="compositionally biased region" description="Basic and acidic residues" evidence="1">
    <location>
        <begin position="63"/>
        <end position="74"/>
    </location>
</feature>
<protein>
    <submittedName>
        <fullName evidence="2">Uncharacterized protein</fullName>
    </submittedName>
</protein>
<proteinExistence type="predicted"/>
<evidence type="ECO:0000313" key="2">
    <source>
        <dbReference type="EMBL" id="KAK6634392.1"/>
    </source>
</evidence>
<evidence type="ECO:0000256" key="1">
    <source>
        <dbReference type="SAM" id="MobiDB-lite"/>
    </source>
</evidence>
<accession>A0AAN8S470</accession>
<evidence type="ECO:0000313" key="3">
    <source>
        <dbReference type="Proteomes" id="UP001372834"/>
    </source>
</evidence>
<organism evidence="2 3">
    <name type="scientific">Polyplax serrata</name>
    <name type="common">Common mouse louse</name>
    <dbReference type="NCBI Taxonomy" id="468196"/>
    <lineage>
        <taxon>Eukaryota</taxon>
        <taxon>Metazoa</taxon>
        <taxon>Ecdysozoa</taxon>
        <taxon>Arthropoda</taxon>
        <taxon>Hexapoda</taxon>
        <taxon>Insecta</taxon>
        <taxon>Pterygota</taxon>
        <taxon>Neoptera</taxon>
        <taxon>Paraneoptera</taxon>
        <taxon>Psocodea</taxon>
        <taxon>Troctomorpha</taxon>
        <taxon>Phthiraptera</taxon>
        <taxon>Anoplura</taxon>
        <taxon>Polyplacidae</taxon>
        <taxon>Polyplax</taxon>
    </lineage>
</organism>
<comment type="caution">
    <text evidence="2">The sequence shown here is derived from an EMBL/GenBank/DDBJ whole genome shotgun (WGS) entry which is preliminary data.</text>
</comment>